<sequence length="353" mass="39975">MMPGPEKVKLLCSFGGDFITQNGRHFYIGGKTRLVSIERSTSFGSLLSKMSEVCDADPGAIDVKFQLPEGEPRLVSVENDDDVQNMMDEFDPSRKIPVFLFVDDRTVDTTVDAGDPDNPSALIVPIRENYSSFSGTTADDPTDESWSSSHRWPIMVGPSNTGELFRKDSQSLVVGQEYADVHAFRNALTSAAIASNFELHMVRSDQRRVTARCASEGCTWRVHASRLPQVPTFRVRTLTPEHTCVRSNDAGHRQATAKWIANCVRDRLRQNRNYKPREIVNDIQREYGVLITYKRAFLGREKALEELRAESPPKEIILVDGEYMESLEMDDRAMDSDDMEMQMEPVRKLRLCE</sequence>
<dbReference type="SMART" id="SM00666">
    <property type="entry name" value="PB1"/>
    <property type="match status" value="1"/>
</dbReference>
<dbReference type="PANTHER" id="PTHR31066">
    <property type="entry name" value="OS05G0427100 PROTEIN-RELATED"/>
    <property type="match status" value="1"/>
</dbReference>
<evidence type="ECO:0000259" key="1">
    <source>
        <dbReference type="PROSITE" id="PS51745"/>
    </source>
</evidence>
<dbReference type="SUPFAM" id="SSF54277">
    <property type="entry name" value="CAD &amp; PB1 domains"/>
    <property type="match status" value="1"/>
</dbReference>
<dbReference type="InterPro" id="IPR000270">
    <property type="entry name" value="PB1_dom"/>
</dbReference>
<gene>
    <name evidence="2" type="ORF">QJS10_CPA10g01977</name>
</gene>
<reference evidence="2" key="1">
    <citation type="journal article" date="2023" name="Nat. Commun.">
        <title>Diploid and tetraploid genomes of Acorus and the evolution of monocots.</title>
        <authorList>
            <person name="Ma L."/>
            <person name="Liu K.W."/>
            <person name="Li Z."/>
            <person name="Hsiao Y.Y."/>
            <person name="Qi Y."/>
            <person name="Fu T."/>
            <person name="Tang G.D."/>
            <person name="Zhang D."/>
            <person name="Sun W.H."/>
            <person name="Liu D.K."/>
            <person name="Li Y."/>
            <person name="Chen G.Z."/>
            <person name="Liu X.D."/>
            <person name="Liao X.Y."/>
            <person name="Jiang Y.T."/>
            <person name="Yu X."/>
            <person name="Hao Y."/>
            <person name="Huang J."/>
            <person name="Zhao X.W."/>
            <person name="Ke S."/>
            <person name="Chen Y.Y."/>
            <person name="Wu W.L."/>
            <person name="Hsu J.L."/>
            <person name="Lin Y.F."/>
            <person name="Huang M.D."/>
            <person name="Li C.Y."/>
            <person name="Huang L."/>
            <person name="Wang Z.W."/>
            <person name="Zhao X."/>
            <person name="Zhong W.Y."/>
            <person name="Peng D.H."/>
            <person name="Ahmad S."/>
            <person name="Lan S."/>
            <person name="Zhang J.S."/>
            <person name="Tsai W.C."/>
            <person name="Van de Peer Y."/>
            <person name="Liu Z.J."/>
        </authorList>
    </citation>
    <scope>NUCLEOTIDE SEQUENCE</scope>
    <source>
        <strain evidence="2">CP</strain>
    </source>
</reference>
<evidence type="ECO:0000313" key="3">
    <source>
        <dbReference type="Proteomes" id="UP001180020"/>
    </source>
</evidence>
<dbReference type="Pfam" id="PF00564">
    <property type="entry name" value="PB1"/>
    <property type="match status" value="1"/>
</dbReference>
<dbReference type="InterPro" id="IPR053793">
    <property type="entry name" value="PB1-like"/>
</dbReference>
<dbReference type="EMBL" id="JAUJYO010000010">
    <property type="protein sequence ID" value="KAK1307392.1"/>
    <property type="molecule type" value="Genomic_DNA"/>
</dbReference>
<accession>A0AAV9E1R7</accession>
<dbReference type="InterPro" id="IPR053198">
    <property type="entry name" value="Gynoecium_Dev_Regulator"/>
</dbReference>
<keyword evidence="3" id="KW-1185">Reference proteome</keyword>
<evidence type="ECO:0000313" key="2">
    <source>
        <dbReference type="EMBL" id="KAK1307392.1"/>
    </source>
</evidence>
<protein>
    <recommendedName>
        <fullName evidence="1">PB1 domain-containing protein</fullName>
    </recommendedName>
</protein>
<dbReference type="Pfam" id="PF03108">
    <property type="entry name" value="DBD_Tnp_Mut"/>
    <property type="match status" value="1"/>
</dbReference>
<dbReference type="InterPro" id="IPR004332">
    <property type="entry name" value="Transposase_MuDR"/>
</dbReference>
<reference evidence="2" key="2">
    <citation type="submission" date="2023-06" db="EMBL/GenBank/DDBJ databases">
        <authorList>
            <person name="Ma L."/>
            <person name="Liu K.-W."/>
            <person name="Li Z."/>
            <person name="Hsiao Y.-Y."/>
            <person name="Qi Y."/>
            <person name="Fu T."/>
            <person name="Tang G."/>
            <person name="Zhang D."/>
            <person name="Sun W.-H."/>
            <person name="Liu D.-K."/>
            <person name="Li Y."/>
            <person name="Chen G.-Z."/>
            <person name="Liu X.-D."/>
            <person name="Liao X.-Y."/>
            <person name="Jiang Y.-T."/>
            <person name="Yu X."/>
            <person name="Hao Y."/>
            <person name="Huang J."/>
            <person name="Zhao X.-W."/>
            <person name="Ke S."/>
            <person name="Chen Y.-Y."/>
            <person name="Wu W.-L."/>
            <person name="Hsu J.-L."/>
            <person name="Lin Y.-F."/>
            <person name="Huang M.-D."/>
            <person name="Li C.-Y."/>
            <person name="Huang L."/>
            <person name="Wang Z.-W."/>
            <person name="Zhao X."/>
            <person name="Zhong W.-Y."/>
            <person name="Peng D.-H."/>
            <person name="Ahmad S."/>
            <person name="Lan S."/>
            <person name="Zhang J.-S."/>
            <person name="Tsai W.-C."/>
            <person name="Van De Peer Y."/>
            <person name="Liu Z.-J."/>
        </authorList>
    </citation>
    <scope>NUCLEOTIDE SEQUENCE</scope>
    <source>
        <strain evidence="2">CP</strain>
        <tissue evidence="2">Leaves</tissue>
    </source>
</reference>
<organism evidence="2 3">
    <name type="scientific">Acorus calamus</name>
    <name type="common">Sweet flag</name>
    <dbReference type="NCBI Taxonomy" id="4465"/>
    <lineage>
        <taxon>Eukaryota</taxon>
        <taxon>Viridiplantae</taxon>
        <taxon>Streptophyta</taxon>
        <taxon>Embryophyta</taxon>
        <taxon>Tracheophyta</taxon>
        <taxon>Spermatophyta</taxon>
        <taxon>Magnoliopsida</taxon>
        <taxon>Liliopsida</taxon>
        <taxon>Acoraceae</taxon>
        <taxon>Acorus</taxon>
    </lineage>
</organism>
<dbReference type="AlphaFoldDB" id="A0AAV9E1R7"/>
<dbReference type="Gene3D" id="3.10.20.90">
    <property type="entry name" value="Phosphatidylinositol 3-kinase Catalytic Subunit, Chain A, domain 1"/>
    <property type="match status" value="1"/>
</dbReference>
<dbReference type="CDD" id="cd06410">
    <property type="entry name" value="PB1_UP2"/>
    <property type="match status" value="1"/>
</dbReference>
<proteinExistence type="predicted"/>
<feature type="domain" description="PB1" evidence="1">
    <location>
        <begin position="7"/>
        <end position="105"/>
    </location>
</feature>
<name>A0AAV9E1R7_ACOCL</name>
<dbReference type="PANTHER" id="PTHR31066:SF97">
    <property type="entry name" value="OS03G0401100 PROTEIN"/>
    <property type="match status" value="1"/>
</dbReference>
<dbReference type="Proteomes" id="UP001180020">
    <property type="component" value="Unassembled WGS sequence"/>
</dbReference>
<comment type="caution">
    <text evidence="2">The sequence shown here is derived from an EMBL/GenBank/DDBJ whole genome shotgun (WGS) entry which is preliminary data.</text>
</comment>
<dbReference type="PROSITE" id="PS51745">
    <property type="entry name" value="PB1"/>
    <property type="match status" value="1"/>
</dbReference>